<name>A0A409W0Q4_9AGAR</name>
<reference evidence="2 3" key="1">
    <citation type="journal article" date="2018" name="Evol. Lett.">
        <title>Horizontal gene cluster transfer increased hallucinogenic mushroom diversity.</title>
        <authorList>
            <person name="Reynolds H.T."/>
            <person name="Vijayakumar V."/>
            <person name="Gluck-Thaler E."/>
            <person name="Korotkin H.B."/>
            <person name="Matheny P.B."/>
            <person name="Slot J.C."/>
        </authorList>
    </citation>
    <scope>NUCLEOTIDE SEQUENCE [LARGE SCALE GENOMIC DNA]</scope>
    <source>
        <strain evidence="2 3">2629</strain>
    </source>
</reference>
<evidence type="ECO:0000313" key="3">
    <source>
        <dbReference type="Proteomes" id="UP000284842"/>
    </source>
</evidence>
<proteinExistence type="predicted"/>
<dbReference type="EMBL" id="NHTK01005887">
    <property type="protein sequence ID" value="PPQ72068.1"/>
    <property type="molecule type" value="Genomic_DNA"/>
</dbReference>
<dbReference type="OrthoDB" id="3247308at2759"/>
<dbReference type="SUPFAM" id="SSF52540">
    <property type="entry name" value="P-loop containing nucleoside triphosphate hydrolases"/>
    <property type="match status" value="1"/>
</dbReference>
<dbReference type="Proteomes" id="UP000284842">
    <property type="component" value="Unassembled WGS sequence"/>
</dbReference>
<sequence length="440" mass="49893">MPVVRTGEVSIEQWSGKVPGKGYRILLLCATGSGKSSFIEAMAGSGHRLGISGGTLESVTQEAKAFKLVNIQFKWTDGDLWPVYLVDTPGFLDSKMSEVEIVKKLDEWQKKHDTWVHYVFYFSRITDTRIPGSARRLTHIIKTLGLDSKRFTIVTSMWDTICREETWRRAENHFAQLRDDIWEAEIQAGARIRKFENTHTSAIVILMGTSNRGPVFRRSFRLHAHNPIASPVYGELLDRIESARQEKLFSLEQQIHLISNPNHELESTVLSTLRDTDERLTKYISQLVAFGDSPPGFDIHPQSFAYGCLLDVTVALQQYILAIESELDLLPSLTPNSERRSELETTLQLAKAELERAQGNVDSFNNYSPGLKPLTPLPTATEESEPPLSNRRDAHDAQKERFITQSPTVHASRNFVSKPGVLQHVKSLVRRCVHFLSKWR</sequence>
<protein>
    <submittedName>
        <fullName evidence="2">Uncharacterized protein</fullName>
    </submittedName>
</protein>
<dbReference type="Gene3D" id="3.40.50.300">
    <property type="entry name" value="P-loop containing nucleotide triphosphate hydrolases"/>
    <property type="match status" value="1"/>
</dbReference>
<evidence type="ECO:0000256" key="1">
    <source>
        <dbReference type="SAM" id="MobiDB-lite"/>
    </source>
</evidence>
<organism evidence="2 3">
    <name type="scientific">Panaeolus cyanescens</name>
    <dbReference type="NCBI Taxonomy" id="181874"/>
    <lineage>
        <taxon>Eukaryota</taxon>
        <taxon>Fungi</taxon>
        <taxon>Dikarya</taxon>
        <taxon>Basidiomycota</taxon>
        <taxon>Agaricomycotina</taxon>
        <taxon>Agaricomycetes</taxon>
        <taxon>Agaricomycetidae</taxon>
        <taxon>Agaricales</taxon>
        <taxon>Agaricineae</taxon>
        <taxon>Galeropsidaceae</taxon>
        <taxon>Panaeolus</taxon>
    </lineage>
</organism>
<dbReference type="InterPro" id="IPR027417">
    <property type="entry name" value="P-loop_NTPase"/>
</dbReference>
<dbReference type="InParanoid" id="A0A409W0Q4"/>
<gene>
    <name evidence="2" type="ORF">CVT24_008296</name>
</gene>
<comment type="caution">
    <text evidence="2">The sequence shown here is derived from an EMBL/GenBank/DDBJ whole genome shotgun (WGS) entry which is preliminary data.</text>
</comment>
<feature type="region of interest" description="Disordered" evidence="1">
    <location>
        <begin position="365"/>
        <end position="396"/>
    </location>
</feature>
<accession>A0A409W0Q4</accession>
<evidence type="ECO:0000313" key="2">
    <source>
        <dbReference type="EMBL" id="PPQ72068.1"/>
    </source>
</evidence>
<keyword evidence="3" id="KW-1185">Reference proteome</keyword>
<dbReference type="AlphaFoldDB" id="A0A409W0Q4"/>